<feature type="transmembrane region" description="Helical" evidence="5">
    <location>
        <begin position="209"/>
        <end position="232"/>
    </location>
</feature>
<feature type="transmembrane region" description="Helical" evidence="5">
    <location>
        <begin position="413"/>
        <end position="431"/>
    </location>
</feature>
<feature type="transmembrane region" description="Helical" evidence="5">
    <location>
        <begin position="151"/>
        <end position="172"/>
    </location>
</feature>
<dbReference type="Pfam" id="PF07690">
    <property type="entry name" value="MFS_1"/>
    <property type="match status" value="2"/>
</dbReference>
<keyword evidence="2 5" id="KW-0812">Transmembrane</keyword>
<keyword evidence="8" id="KW-1185">Reference proteome</keyword>
<feature type="transmembrane region" description="Helical" evidence="5">
    <location>
        <begin position="238"/>
        <end position="259"/>
    </location>
</feature>
<comment type="subcellular location">
    <subcellularLocation>
        <location evidence="1">Membrane</location>
        <topology evidence="1">Multi-pass membrane protein</topology>
    </subcellularLocation>
</comment>
<dbReference type="InterPro" id="IPR020846">
    <property type="entry name" value="MFS_dom"/>
</dbReference>
<feature type="transmembrane region" description="Helical" evidence="5">
    <location>
        <begin position="25"/>
        <end position="48"/>
    </location>
</feature>
<feature type="transmembrane region" description="Helical" evidence="5">
    <location>
        <begin position="369"/>
        <end position="392"/>
    </location>
</feature>
<evidence type="ECO:0000256" key="2">
    <source>
        <dbReference type="ARBA" id="ARBA00022692"/>
    </source>
</evidence>
<name>A0A4Y8ZVJ5_9SPHN</name>
<dbReference type="AlphaFoldDB" id="A0A4Y8ZVJ5"/>
<proteinExistence type="predicted"/>
<feature type="transmembrane region" description="Helical" evidence="5">
    <location>
        <begin position="92"/>
        <end position="111"/>
    </location>
</feature>
<dbReference type="OrthoDB" id="2414439at2"/>
<gene>
    <name evidence="7" type="ORF">E2493_02045</name>
</gene>
<evidence type="ECO:0000256" key="1">
    <source>
        <dbReference type="ARBA" id="ARBA00004141"/>
    </source>
</evidence>
<dbReference type="SUPFAM" id="SSF103473">
    <property type="entry name" value="MFS general substrate transporter"/>
    <property type="match status" value="1"/>
</dbReference>
<dbReference type="PROSITE" id="PS50850">
    <property type="entry name" value="MFS"/>
    <property type="match status" value="1"/>
</dbReference>
<comment type="caution">
    <text evidence="7">The sequence shown here is derived from an EMBL/GenBank/DDBJ whole genome shotgun (WGS) entry which is preliminary data.</text>
</comment>
<evidence type="ECO:0000256" key="5">
    <source>
        <dbReference type="SAM" id="Phobius"/>
    </source>
</evidence>
<evidence type="ECO:0000256" key="3">
    <source>
        <dbReference type="ARBA" id="ARBA00022989"/>
    </source>
</evidence>
<dbReference type="Proteomes" id="UP000298213">
    <property type="component" value="Unassembled WGS sequence"/>
</dbReference>
<feature type="transmembrane region" description="Helical" evidence="5">
    <location>
        <begin position="437"/>
        <end position="463"/>
    </location>
</feature>
<dbReference type="Gene3D" id="1.20.1250.20">
    <property type="entry name" value="MFS general substrate transporter like domains"/>
    <property type="match status" value="1"/>
</dbReference>
<evidence type="ECO:0000256" key="4">
    <source>
        <dbReference type="ARBA" id="ARBA00023136"/>
    </source>
</evidence>
<dbReference type="GO" id="GO:0016020">
    <property type="term" value="C:membrane"/>
    <property type="evidence" value="ECO:0007669"/>
    <property type="project" value="UniProtKB-SubCell"/>
</dbReference>
<dbReference type="RefSeq" id="WP_135083211.1">
    <property type="nucleotide sequence ID" value="NZ_SPDV01000002.1"/>
</dbReference>
<feature type="transmembrane region" description="Helical" evidence="5">
    <location>
        <begin position="178"/>
        <end position="197"/>
    </location>
</feature>
<dbReference type="GO" id="GO:0022857">
    <property type="term" value="F:transmembrane transporter activity"/>
    <property type="evidence" value="ECO:0007669"/>
    <property type="project" value="InterPro"/>
</dbReference>
<evidence type="ECO:0000313" key="7">
    <source>
        <dbReference type="EMBL" id="TFI60051.1"/>
    </source>
</evidence>
<dbReference type="EMBL" id="SPDV01000002">
    <property type="protein sequence ID" value="TFI60051.1"/>
    <property type="molecule type" value="Genomic_DNA"/>
</dbReference>
<dbReference type="InterPro" id="IPR036259">
    <property type="entry name" value="MFS_trans_sf"/>
</dbReference>
<feature type="transmembrane region" description="Helical" evidence="5">
    <location>
        <begin position="117"/>
        <end position="139"/>
    </location>
</feature>
<accession>A0A4Y8ZVJ5</accession>
<feature type="transmembrane region" description="Helical" evidence="5">
    <location>
        <begin position="344"/>
        <end position="363"/>
    </location>
</feature>
<organism evidence="7 8">
    <name type="scientific">Sphingomonas parva</name>
    <dbReference type="NCBI Taxonomy" id="2555898"/>
    <lineage>
        <taxon>Bacteria</taxon>
        <taxon>Pseudomonadati</taxon>
        <taxon>Pseudomonadota</taxon>
        <taxon>Alphaproteobacteria</taxon>
        <taxon>Sphingomonadales</taxon>
        <taxon>Sphingomonadaceae</taxon>
        <taxon>Sphingomonas</taxon>
    </lineage>
</organism>
<evidence type="ECO:0000313" key="8">
    <source>
        <dbReference type="Proteomes" id="UP000298213"/>
    </source>
</evidence>
<feature type="domain" description="Major facilitator superfamily (MFS) profile" evidence="6">
    <location>
        <begin position="26"/>
        <end position="466"/>
    </location>
</feature>
<reference evidence="7 8" key="1">
    <citation type="submission" date="2019-03" db="EMBL/GenBank/DDBJ databases">
        <title>Genome sequence of Sphingomonas sp. 17J27-24.</title>
        <authorList>
            <person name="Kim M."/>
            <person name="Maeng S."/>
            <person name="Sathiyaraj S."/>
        </authorList>
    </citation>
    <scope>NUCLEOTIDE SEQUENCE [LARGE SCALE GENOMIC DNA]</scope>
    <source>
        <strain evidence="7 8">17J27-24</strain>
    </source>
</reference>
<dbReference type="InterPro" id="IPR011701">
    <property type="entry name" value="MFS"/>
</dbReference>
<feature type="transmembrane region" description="Helical" evidence="5">
    <location>
        <begin position="60"/>
        <end position="80"/>
    </location>
</feature>
<feature type="transmembrane region" description="Helical" evidence="5">
    <location>
        <begin position="311"/>
        <end position="332"/>
    </location>
</feature>
<dbReference type="CDD" id="cd17321">
    <property type="entry name" value="MFS_MMR_MDR_like"/>
    <property type="match status" value="1"/>
</dbReference>
<keyword evidence="4 5" id="KW-0472">Membrane</keyword>
<evidence type="ECO:0000259" key="6">
    <source>
        <dbReference type="PROSITE" id="PS50850"/>
    </source>
</evidence>
<dbReference type="Gene3D" id="1.20.1720.10">
    <property type="entry name" value="Multidrug resistance protein D"/>
    <property type="match status" value="1"/>
</dbReference>
<dbReference type="PANTHER" id="PTHR42718">
    <property type="entry name" value="MAJOR FACILITATOR SUPERFAMILY MULTIDRUG TRANSPORTER MFSC"/>
    <property type="match status" value="1"/>
</dbReference>
<feature type="transmembrane region" description="Helical" evidence="5">
    <location>
        <begin position="280"/>
        <end position="305"/>
    </location>
</feature>
<keyword evidence="3 5" id="KW-1133">Transmembrane helix</keyword>
<protein>
    <submittedName>
        <fullName evidence="7">MFS transporter</fullName>
    </submittedName>
</protein>
<sequence>MASAAPNQRGPAPEGSEAAQPHLRWTLVATICASSLAFIDGSVVNVALPAIGRSLSAGAAALQWTINAYLLPLSALLLIGGAAGDHFGRRRMLIGGTLLFALASLLCGLAPRLEILLAARALQGIGAAMLMPNSLAILGNSFTGEARGRAVGTWASAGAIAAAIGPPLGGWLVESVGWRAIFFLNLPVAAAAILIAWRKVPESAEGRQPLDWLGATLATAALGALTWALTLWSSEDRLSGSAATGVIAGIVLLATFLAVEHRRGSRAMMPLSLFGSRAFVGLNLLTFLLYGALGGLILLLPYILIVGAGYSPLQAGLALLPFSIVIGSASRLMGGLAARIGPRWPLTVGPAIVGVGYLLLLRLDAEAHYWGQVLPGIAVIALGMAGAVAPLTSAVLSSVDADHSGTASGFNSAIARTGGLVATALAGAVIAQSGAALFGAFHIAAAIGATLAMAAGVTAFATLPRR</sequence>
<dbReference type="PANTHER" id="PTHR42718:SF42">
    <property type="entry name" value="EXPORT PROTEIN"/>
    <property type="match status" value="1"/>
</dbReference>